<gene>
    <name evidence="1" type="ORF">pdam_00012719</name>
</gene>
<dbReference type="AlphaFoldDB" id="A0A3M6TTG9"/>
<sequence>RNYTAGKSCRDIFKRHSSSRNGIYKINIGNNTWKTRCRGFSKCGDGVWELVMKVSNGKNLSYYDSPVWTTQARYGSVEEEGDLKLPGYWLRNFTRICVAMTFGANASTKYSTMVVNYTAQSLYSVMNESFTKTWPVSASTITTPPGINKNCLVRGLNMQRSSPWVIETRIGIQSTKRPSTCPELPYLVRGVGIGLSKRPKTSCGDIIISSNNNSPPRYSTQIFPAICKIYIQKKAKGTLYVFKPSNRGVKKENLYLFNSLSLSLMFTITTQTRAAVKKDCGTVKSVYLLILHFHFFNIREKALMALKSSTMILSRLAPYDETDIPPVKKRQLILKSIPPNKVASLVLLAIEFSPVA</sequence>
<reference evidence="1 2" key="1">
    <citation type="journal article" date="2018" name="Sci. Rep.">
        <title>Comparative analysis of the Pocillopora damicornis genome highlights role of immune system in coral evolution.</title>
        <authorList>
            <person name="Cunning R."/>
            <person name="Bay R.A."/>
            <person name="Gillette P."/>
            <person name="Baker A.C."/>
            <person name="Traylor-Knowles N."/>
        </authorList>
    </citation>
    <scope>NUCLEOTIDE SEQUENCE [LARGE SCALE GENOMIC DNA]</scope>
    <source>
        <strain evidence="1">RSMAS</strain>
        <tissue evidence="1">Whole animal</tissue>
    </source>
</reference>
<accession>A0A3M6TTG9</accession>
<dbReference type="Proteomes" id="UP000275408">
    <property type="component" value="Unassembled WGS sequence"/>
</dbReference>
<proteinExistence type="predicted"/>
<protein>
    <recommendedName>
        <fullName evidence="3">Fibrinogen C-terminal domain-containing protein</fullName>
    </recommendedName>
</protein>
<evidence type="ECO:0000313" key="1">
    <source>
        <dbReference type="EMBL" id="RMX44702.1"/>
    </source>
</evidence>
<dbReference type="OrthoDB" id="5950157at2759"/>
<feature type="non-terminal residue" evidence="1">
    <location>
        <position position="356"/>
    </location>
</feature>
<comment type="caution">
    <text evidence="1">The sequence shown here is derived from an EMBL/GenBank/DDBJ whole genome shotgun (WGS) entry which is preliminary data.</text>
</comment>
<name>A0A3M6TTG9_POCDA</name>
<dbReference type="EMBL" id="RCHS01002960">
    <property type="protein sequence ID" value="RMX44702.1"/>
    <property type="molecule type" value="Genomic_DNA"/>
</dbReference>
<keyword evidence="2" id="KW-1185">Reference proteome</keyword>
<feature type="non-terminal residue" evidence="1">
    <location>
        <position position="1"/>
    </location>
</feature>
<evidence type="ECO:0008006" key="3">
    <source>
        <dbReference type="Google" id="ProtNLM"/>
    </source>
</evidence>
<evidence type="ECO:0000313" key="2">
    <source>
        <dbReference type="Proteomes" id="UP000275408"/>
    </source>
</evidence>
<organism evidence="1 2">
    <name type="scientific">Pocillopora damicornis</name>
    <name type="common">Cauliflower coral</name>
    <name type="synonym">Millepora damicornis</name>
    <dbReference type="NCBI Taxonomy" id="46731"/>
    <lineage>
        <taxon>Eukaryota</taxon>
        <taxon>Metazoa</taxon>
        <taxon>Cnidaria</taxon>
        <taxon>Anthozoa</taxon>
        <taxon>Hexacorallia</taxon>
        <taxon>Scleractinia</taxon>
        <taxon>Astrocoeniina</taxon>
        <taxon>Pocilloporidae</taxon>
        <taxon>Pocillopora</taxon>
    </lineage>
</organism>